<reference evidence="5" key="1">
    <citation type="submission" date="2021-01" db="EMBL/GenBank/DDBJ databases">
        <authorList>
            <consortium name="Genoscope - CEA"/>
            <person name="William W."/>
        </authorList>
    </citation>
    <scope>NUCLEOTIDE SEQUENCE</scope>
</reference>
<dbReference type="AlphaFoldDB" id="A0A8S1VZD0"/>
<organism evidence="5 6">
    <name type="scientific">Paramecium octaurelia</name>
    <dbReference type="NCBI Taxonomy" id="43137"/>
    <lineage>
        <taxon>Eukaryota</taxon>
        <taxon>Sar</taxon>
        <taxon>Alveolata</taxon>
        <taxon>Ciliophora</taxon>
        <taxon>Intramacronucleata</taxon>
        <taxon>Oligohymenophorea</taxon>
        <taxon>Peniculida</taxon>
        <taxon>Parameciidae</taxon>
        <taxon>Paramecium</taxon>
    </lineage>
</organism>
<keyword evidence="4" id="KW-0479">Metal-binding</keyword>
<evidence type="ECO:0000313" key="5">
    <source>
        <dbReference type="EMBL" id="CAD8181823.1"/>
    </source>
</evidence>
<evidence type="ECO:0000256" key="3">
    <source>
        <dbReference type="PIRSR" id="PIRSR606689-1"/>
    </source>
</evidence>
<keyword evidence="1 3" id="KW-0547">Nucleotide-binding</keyword>
<dbReference type="GO" id="GO:0046872">
    <property type="term" value="F:metal ion binding"/>
    <property type="evidence" value="ECO:0007669"/>
    <property type="project" value="UniProtKB-KW"/>
</dbReference>
<dbReference type="Proteomes" id="UP000683925">
    <property type="component" value="Unassembled WGS sequence"/>
</dbReference>
<gene>
    <name evidence="5" type="ORF">POCTA_138.1.T0770240</name>
</gene>
<accession>A0A8S1VZD0</accession>
<evidence type="ECO:0000313" key="6">
    <source>
        <dbReference type="Proteomes" id="UP000683925"/>
    </source>
</evidence>
<sequence>MGNLLEKLYLFISNSKLEKCMVGLENLGKTTMLNQLSMGEPSFTVPTVRLNVRTLKKGGVTMNDKFNIDQRGAIMLKGVMQQYFFLILQIQTQQLEIKQASLGTSKKELHNLLDNKSLHNIPLLVIGNKIDVNPHLYEKYMIEGLNLDYITSNVWAVAMGSASSGNYITQVVDWLIEKSKKL</sequence>
<feature type="binding site" evidence="3">
    <location>
        <position position="72"/>
    </location>
    <ligand>
        <name>GTP</name>
        <dbReference type="ChEBI" id="CHEBI:37565"/>
    </ligand>
</feature>
<evidence type="ECO:0000256" key="4">
    <source>
        <dbReference type="PIRSR" id="PIRSR606689-2"/>
    </source>
</evidence>
<name>A0A8S1VZD0_PAROT</name>
<comment type="caution">
    <text evidence="5">The sequence shown here is derived from an EMBL/GenBank/DDBJ whole genome shotgun (WGS) entry which is preliminary data.</text>
</comment>
<dbReference type="InterPro" id="IPR006689">
    <property type="entry name" value="Small_GTPase_ARF/SAR"/>
</dbReference>
<feature type="binding site" evidence="4">
    <location>
        <position position="47"/>
    </location>
    <ligand>
        <name>Mg(2+)</name>
        <dbReference type="ChEBI" id="CHEBI:18420"/>
    </ligand>
</feature>
<feature type="binding site" evidence="3">
    <location>
        <begin position="23"/>
        <end position="30"/>
    </location>
    <ligand>
        <name>GTP</name>
        <dbReference type="ChEBI" id="CHEBI:37565"/>
    </ligand>
</feature>
<dbReference type="PANTHER" id="PTHR45732:SF2">
    <property type="entry name" value="ADP-RIBOSYLATION FACTOR LIKE PROTEIN"/>
    <property type="match status" value="1"/>
</dbReference>
<keyword evidence="4" id="KW-0460">Magnesium</keyword>
<dbReference type="GO" id="GO:0005525">
    <property type="term" value="F:GTP binding"/>
    <property type="evidence" value="ECO:0007669"/>
    <property type="project" value="UniProtKB-KW"/>
</dbReference>
<feature type="binding site" evidence="4">
    <location>
        <position position="30"/>
    </location>
    <ligand>
        <name>Mg(2+)</name>
        <dbReference type="ChEBI" id="CHEBI:18420"/>
    </ligand>
</feature>
<dbReference type="Pfam" id="PF00025">
    <property type="entry name" value="Arf"/>
    <property type="match status" value="1"/>
</dbReference>
<protein>
    <submittedName>
        <fullName evidence="5">Uncharacterized protein</fullName>
    </submittedName>
</protein>
<dbReference type="SMART" id="SM00177">
    <property type="entry name" value="ARF"/>
    <property type="match status" value="1"/>
</dbReference>
<dbReference type="PANTHER" id="PTHR45732">
    <property type="entry name" value="ADP-RIBOSYLATION FACTOR-LIKE PROTEIN 8"/>
    <property type="match status" value="1"/>
</dbReference>
<evidence type="ECO:0000256" key="1">
    <source>
        <dbReference type="ARBA" id="ARBA00022741"/>
    </source>
</evidence>
<dbReference type="GO" id="GO:0003924">
    <property type="term" value="F:GTPase activity"/>
    <property type="evidence" value="ECO:0007669"/>
    <property type="project" value="InterPro"/>
</dbReference>
<proteinExistence type="predicted"/>
<evidence type="ECO:0000256" key="2">
    <source>
        <dbReference type="ARBA" id="ARBA00023134"/>
    </source>
</evidence>
<keyword evidence="6" id="KW-1185">Reference proteome</keyword>
<keyword evidence="2 3" id="KW-0342">GTP-binding</keyword>
<dbReference type="OrthoDB" id="2011769at2759"/>
<dbReference type="EMBL" id="CAJJDP010000076">
    <property type="protein sequence ID" value="CAD8181823.1"/>
    <property type="molecule type" value="Genomic_DNA"/>
</dbReference>
<feature type="binding site" evidence="3">
    <location>
        <begin position="128"/>
        <end position="131"/>
    </location>
    <ligand>
        <name>GTP</name>
        <dbReference type="ChEBI" id="CHEBI:37565"/>
    </ligand>
</feature>